<keyword evidence="8" id="KW-1185">Reference proteome</keyword>
<dbReference type="InterPro" id="IPR058637">
    <property type="entry name" value="YknX-like_C"/>
</dbReference>
<organism evidence="7 8">
    <name type="scientific">Lutispora thermophila DSM 19022</name>
    <dbReference type="NCBI Taxonomy" id="1122184"/>
    <lineage>
        <taxon>Bacteria</taxon>
        <taxon>Bacillati</taxon>
        <taxon>Bacillota</taxon>
        <taxon>Clostridia</taxon>
        <taxon>Lutisporales</taxon>
        <taxon>Lutisporaceae</taxon>
        <taxon>Lutispora</taxon>
    </lineage>
</organism>
<evidence type="ECO:0000256" key="5">
    <source>
        <dbReference type="SAM" id="Phobius"/>
    </source>
</evidence>
<dbReference type="PANTHER" id="PTHR32347">
    <property type="entry name" value="EFFLUX SYSTEM COMPONENT YKNX-RELATED"/>
    <property type="match status" value="1"/>
</dbReference>
<keyword evidence="5" id="KW-0472">Membrane</keyword>
<keyword evidence="5" id="KW-1133">Transmembrane helix</keyword>
<evidence type="ECO:0000256" key="1">
    <source>
        <dbReference type="ARBA" id="ARBA00004196"/>
    </source>
</evidence>
<reference evidence="7 8" key="1">
    <citation type="submission" date="2016-11" db="EMBL/GenBank/DDBJ databases">
        <authorList>
            <person name="Jaros S."/>
            <person name="Januszkiewicz K."/>
            <person name="Wedrychowicz H."/>
        </authorList>
    </citation>
    <scope>NUCLEOTIDE SEQUENCE [LARGE SCALE GENOMIC DNA]</scope>
    <source>
        <strain evidence="7 8">DSM 19022</strain>
    </source>
</reference>
<dbReference type="GO" id="GO:0022857">
    <property type="term" value="F:transmembrane transporter activity"/>
    <property type="evidence" value="ECO:0007669"/>
    <property type="project" value="InterPro"/>
</dbReference>
<dbReference type="OrthoDB" id="9791520at2"/>
<evidence type="ECO:0000256" key="3">
    <source>
        <dbReference type="ARBA" id="ARBA00023054"/>
    </source>
</evidence>
<dbReference type="Gene3D" id="1.10.287.470">
    <property type="entry name" value="Helix hairpin bin"/>
    <property type="match status" value="1"/>
</dbReference>
<dbReference type="RefSeq" id="WP_073024481.1">
    <property type="nucleotide sequence ID" value="NZ_FQZS01000004.1"/>
</dbReference>
<comment type="subcellular location">
    <subcellularLocation>
        <location evidence="1">Cell envelope</location>
    </subcellularLocation>
</comment>
<evidence type="ECO:0000313" key="8">
    <source>
        <dbReference type="Proteomes" id="UP000184442"/>
    </source>
</evidence>
<evidence type="ECO:0000256" key="4">
    <source>
        <dbReference type="SAM" id="Coils"/>
    </source>
</evidence>
<dbReference type="Gene3D" id="2.40.30.170">
    <property type="match status" value="1"/>
</dbReference>
<feature type="coiled-coil region" evidence="4">
    <location>
        <begin position="91"/>
        <end position="125"/>
    </location>
</feature>
<dbReference type="NCBIfam" id="TIGR01730">
    <property type="entry name" value="RND_mfp"/>
    <property type="match status" value="1"/>
</dbReference>
<dbReference type="GO" id="GO:0016020">
    <property type="term" value="C:membrane"/>
    <property type="evidence" value="ECO:0007669"/>
    <property type="project" value="InterPro"/>
</dbReference>
<dbReference type="Proteomes" id="UP000184442">
    <property type="component" value="Unassembled WGS sequence"/>
</dbReference>
<evidence type="ECO:0000256" key="2">
    <source>
        <dbReference type="ARBA" id="ARBA00009477"/>
    </source>
</evidence>
<keyword evidence="5" id="KW-0812">Transmembrane</keyword>
<feature type="transmembrane region" description="Helical" evidence="5">
    <location>
        <begin position="7"/>
        <end position="25"/>
    </location>
</feature>
<dbReference type="GO" id="GO:0030313">
    <property type="term" value="C:cell envelope"/>
    <property type="evidence" value="ECO:0007669"/>
    <property type="project" value="UniProtKB-SubCell"/>
</dbReference>
<dbReference type="EMBL" id="FQZS01000004">
    <property type="protein sequence ID" value="SHI55058.1"/>
    <property type="molecule type" value="Genomic_DNA"/>
</dbReference>
<dbReference type="SUPFAM" id="SSF111369">
    <property type="entry name" value="HlyD-like secretion proteins"/>
    <property type="match status" value="1"/>
</dbReference>
<evidence type="ECO:0000313" key="7">
    <source>
        <dbReference type="EMBL" id="SHI55058.1"/>
    </source>
</evidence>
<dbReference type="Pfam" id="PF25989">
    <property type="entry name" value="YknX_C"/>
    <property type="match status" value="1"/>
</dbReference>
<accession>A0A1M6C2X6</accession>
<dbReference type="InterPro" id="IPR050465">
    <property type="entry name" value="UPF0194_transport"/>
</dbReference>
<name>A0A1M6C2X6_9FIRM</name>
<protein>
    <submittedName>
        <fullName evidence="7">HlyD family secretion protein</fullName>
    </submittedName>
</protein>
<dbReference type="InterPro" id="IPR006143">
    <property type="entry name" value="RND_pump_MFP"/>
</dbReference>
<keyword evidence="3 4" id="KW-0175">Coiled coil</keyword>
<feature type="coiled-coil region" evidence="4">
    <location>
        <begin position="162"/>
        <end position="189"/>
    </location>
</feature>
<dbReference type="AlphaFoldDB" id="A0A1M6C2X6"/>
<proteinExistence type="inferred from homology"/>
<sequence>MRGKKKFIWIGVILVIAVVMVYMYMTKNSVVDVEMAEVKRGNIDEYIEEKATVELKNKADIYAWQSGVVTFSSVDVGDEVKAGDVLLKIQDEDLKLQIRSMELQKQSIEAQLEEARKGLNQWDLQVLEAKVRTAQIAYDEAYRIMENNKKLYDAGGISKDTYESSVAALASAEANLEAAKAAMAAAQEGFSPNIEKQFVAKMDELKIQINHLRSKQKDYIIKSPIDGIVLVAEAPEGSIVSMGAMVFQIGRYDEMYLVSDILVDDMADVREGSQVFISNEDLDIRDVRGTVIKIHPQAFSKISDLGIEQKRIRIEISIDEEIDELRPGYDMDIKIITASSQNTLLIEEKAVFEQGGNNYIFINDDGTARLRQIEKGLESDDMIEVTKGLQEGEKVILSPNANIKEGTKIK</sequence>
<dbReference type="STRING" id="1122184.SAMN02745176_00652"/>
<evidence type="ECO:0000259" key="6">
    <source>
        <dbReference type="Pfam" id="PF25989"/>
    </source>
</evidence>
<comment type="similarity">
    <text evidence="2">Belongs to the membrane fusion protein (MFP) (TC 8.A.1) family.</text>
</comment>
<dbReference type="Gene3D" id="2.40.420.20">
    <property type="match status" value="1"/>
</dbReference>
<feature type="domain" description="YknX-like C-terminal permuted SH3-like" evidence="6">
    <location>
        <begin position="348"/>
        <end position="410"/>
    </location>
</feature>
<dbReference type="Gene3D" id="2.40.50.100">
    <property type="match status" value="1"/>
</dbReference>
<gene>
    <name evidence="7" type="ORF">SAMN02745176_00652</name>
</gene>